<name>A0A8T2MX51_9TELE</name>
<gene>
    <name evidence="2" type="ORF">JZ751_008517</name>
</gene>
<dbReference type="EMBL" id="JAFBMS010001585">
    <property type="protein sequence ID" value="KAG9328987.1"/>
    <property type="molecule type" value="Genomic_DNA"/>
</dbReference>
<organism evidence="2 3">
    <name type="scientific">Albula glossodonta</name>
    <name type="common">roundjaw bonefish</name>
    <dbReference type="NCBI Taxonomy" id="121402"/>
    <lineage>
        <taxon>Eukaryota</taxon>
        <taxon>Metazoa</taxon>
        <taxon>Chordata</taxon>
        <taxon>Craniata</taxon>
        <taxon>Vertebrata</taxon>
        <taxon>Euteleostomi</taxon>
        <taxon>Actinopterygii</taxon>
        <taxon>Neopterygii</taxon>
        <taxon>Teleostei</taxon>
        <taxon>Albuliformes</taxon>
        <taxon>Albulidae</taxon>
        <taxon>Albula</taxon>
    </lineage>
</organism>
<evidence type="ECO:0000256" key="1">
    <source>
        <dbReference type="SAM" id="MobiDB-lite"/>
    </source>
</evidence>
<accession>A0A8T2MX51</accession>
<dbReference type="Proteomes" id="UP000824540">
    <property type="component" value="Unassembled WGS sequence"/>
</dbReference>
<dbReference type="AlphaFoldDB" id="A0A8T2MX51"/>
<feature type="region of interest" description="Disordered" evidence="1">
    <location>
        <begin position="1"/>
        <end position="29"/>
    </location>
</feature>
<evidence type="ECO:0000313" key="3">
    <source>
        <dbReference type="Proteomes" id="UP000824540"/>
    </source>
</evidence>
<comment type="caution">
    <text evidence="2">The sequence shown here is derived from an EMBL/GenBank/DDBJ whole genome shotgun (WGS) entry which is preliminary data.</text>
</comment>
<reference evidence="2" key="1">
    <citation type="thesis" date="2021" institute="BYU ScholarsArchive" country="Provo, UT, USA">
        <title>Applications of and Algorithms for Genome Assembly and Genomic Analyses with an Emphasis on Marine Teleosts.</title>
        <authorList>
            <person name="Pickett B.D."/>
        </authorList>
    </citation>
    <scope>NUCLEOTIDE SEQUENCE</scope>
    <source>
        <strain evidence="2">HI-2016</strain>
    </source>
</reference>
<evidence type="ECO:0000313" key="2">
    <source>
        <dbReference type="EMBL" id="KAG9328987.1"/>
    </source>
</evidence>
<keyword evidence="3" id="KW-1185">Reference proteome</keyword>
<proteinExistence type="predicted"/>
<protein>
    <submittedName>
        <fullName evidence="2">Uncharacterized protein</fullName>
    </submittedName>
</protein>
<sequence length="99" mass="10964">MAQSTTGMAQHQSTMQGLPTSLSDSRRGSSAKTSSFVFLLITNYKPPAQCYDHRPDPSDQTLLGSSLGPAVLWLLHIPNVLPYADEKKQALGLWLIRWH</sequence>